<sequence length="232" mass="24531">MMTKLLAIALLCLPLCARAGVIVGGSQLLGAADLGTLESWFGQGKLTLTNIYSRDPGDVGVDFHAAADNRSPTFAVMRARGGDGRWKTIGGYNPQSWDSGGGAHYTADPQDWDAFLFNLSDAVLWRQSGPVQTYNRDFDGPTFGAPPLGPDLGVTADLSQVFSLGGWSYGGLDQRERSLVDGTLHAPNMPLAALEVFSISVAAIPEPPPALLLLVGLPALLLWAARVRRAAA</sequence>
<organism evidence="2 3">
    <name type="scientific">Duganella lactea</name>
    <dbReference type="NCBI Taxonomy" id="2692173"/>
    <lineage>
        <taxon>Bacteria</taxon>
        <taxon>Pseudomonadati</taxon>
        <taxon>Pseudomonadota</taxon>
        <taxon>Betaproteobacteria</taxon>
        <taxon>Burkholderiales</taxon>
        <taxon>Oxalobacteraceae</taxon>
        <taxon>Telluria group</taxon>
        <taxon>Duganella</taxon>
    </lineage>
</organism>
<feature type="signal peptide" evidence="1">
    <location>
        <begin position="1"/>
        <end position="19"/>
    </location>
</feature>
<name>A0A6L8MJ51_9BURK</name>
<evidence type="ECO:0000313" key="3">
    <source>
        <dbReference type="Proteomes" id="UP000474565"/>
    </source>
</evidence>
<keyword evidence="1" id="KW-0732">Signal</keyword>
<dbReference type="Proteomes" id="UP000474565">
    <property type="component" value="Unassembled WGS sequence"/>
</dbReference>
<accession>A0A6L8MJ51</accession>
<proteinExistence type="predicted"/>
<dbReference type="EMBL" id="WWCP01000001">
    <property type="protein sequence ID" value="MYM80395.1"/>
    <property type="molecule type" value="Genomic_DNA"/>
</dbReference>
<feature type="chain" id="PRO_5026933501" evidence="1">
    <location>
        <begin position="20"/>
        <end position="232"/>
    </location>
</feature>
<gene>
    <name evidence="2" type="ORF">GTP44_00275</name>
</gene>
<dbReference type="NCBIfam" id="NF038124">
    <property type="entry name" value="PEP_CTERM_TLD_A"/>
    <property type="match status" value="1"/>
</dbReference>
<evidence type="ECO:0000313" key="2">
    <source>
        <dbReference type="EMBL" id="MYM80395.1"/>
    </source>
</evidence>
<comment type="caution">
    <text evidence="2">The sequence shown here is derived from an EMBL/GenBank/DDBJ whole genome shotgun (WGS) entry which is preliminary data.</text>
</comment>
<reference evidence="2 3" key="1">
    <citation type="submission" date="2019-12" db="EMBL/GenBank/DDBJ databases">
        <title>Novel species isolated from a subtropical stream in China.</title>
        <authorList>
            <person name="Lu H."/>
        </authorList>
    </citation>
    <scope>NUCLEOTIDE SEQUENCE [LARGE SCALE GENOMIC DNA]</scope>
    <source>
        <strain evidence="2 3">FT50W</strain>
    </source>
</reference>
<dbReference type="RefSeq" id="WP_161017859.1">
    <property type="nucleotide sequence ID" value="NZ_WWCP01000001.1"/>
</dbReference>
<dbReference type="AlphaFoldDB" id="A0A6L8MJ51"/>
<protein>
    <submittedName>
        <fullName evidence="2">VPLPA-CTERM sorting domain-containing protein</fullName>
    </submittedName>
</protein>
<evidence type="ECO:0000256" key="1">
    <source>
        <dbReference type="SAM" id="SignalP"/>
    </source>
</evidence>